<sequence>MDGGLAARIVRGCRFRTPAPTVGQMESVDPPDTLIAFCVTRAVAPPGQGCAGRTGFVVNGDAVRPAR</sequence>
<keyword evidence="2" id="KW-1185">Reference proteome</keyword>
<accession>A0A4R6JBQ6</accession>
<comment type="caution">
    <text evidence="1">The sequence shown here is derived from an EMBL/GenBank/DDBJ whole genome shotgun (WGS) entry which is preliminary data.</text>
</comment>
<protein>
    <submittedName>
        <fullName evidence="1">Uncharacterized protein</fullName>
    </submittedName>
</protein>
<proteinExistence type="predicted"/>
<organism evidence="1 2">
    <name type="scientific">Paractinoplanes brasiliensis</name>
    <dbReference type="NCBI Taxonomy" id="52695"/>
    <lineage>
        <taxon>Bacteria</taxon>
        <taxon>Bacillati</taxon>
        <taxon>Actinomycetota</taxon>
        <taxon>Actinomycetes</taxon>
        <taxon>Micromonosporales</taxon>
        <taxon>Micromonosporaceae</taxon>
        <taxon>Paractinoplanes</taxon>
    </lineage>
</organism>
<evidence type="ECO:0000313" key="1">
    <source>
        <dbReference type="EMBL" id="TDO33190.1"/>
    </source>
</evidence>
<gene>
    <name evidence="1" type="ORF">C8E87_8677</name>
</gene>
<dbReference type="Proteomes" id="UP000294901">
    <property type="component" value="Unassembled WGS sequence"/>
</dbReference>
<name>A0A4R6JBQ6_9ACTN</name>
<dbReference type="AlphaFoldDB" id="A0A4R6JBQ6"/>
<evidence type="ECO:0000313" key="2">
    <source>
        <dbReference type="Proteomes" id="UP000294901"/>
    </source>
</evidence>
<reference evidence="1 2" key="1">
    <citation type="submission" date="2019-03" db="EMBL/GenBank/DDBJ databases">
        <title>Sequencing the genomes of 1000 actinobacteria strains.</title>
        <authorList>
            <person name="Klenk H.-P."/>
        </authorList>
    </citation>
    <scope>NUCLEOTIDE SEQUENCE [LARGE SCALE GENOMIC DNA]</scope>
    <source>
        <strain evidence="1 2">DSM 43805</strain>
    </source>
</reference>
<dbReference type="EMBL" id="SNWR01000002">
    <property type="protein sequence ID" value="TDO33190.1"/>
    <property type="molecule type" value="Genomic_DNA"/>
</dbReference>